<evidence type="ECO:0000313" key="1">
    <source>
        <dbReference type="EMBL" id="GGK13269.1"/>
    </source>
</evidence>
<proteinExistence type="predicted"/>
<comment type="caution">
    <text evidence="1">The sequence shown here is derived from an EMBL/GenBank/DDBJ whole genome shotgun (WGS) entry which is preliminary data.</text>
</comment>
<gene>
    <name evidence="1" type="ORF">GCM10008955_03230</name>
</gene>
<keyword evidence="2" id="KW-1185">Reference proteome</keyword>
<dbReference type="EMBL" id="BMPP01000001">
    <property type="protein sequence ID" value="GGK13269.1"/>
    <property type="molecule type" value="Genomic_DNA"/>
</dbReference>
<accession>A0ABQ2ELG1</accession>
<protein>
    <submittedName>
        <fullName evidence="1">Uncharacterized protein</fullName>
    </submittedName>
</protein>
<dbReference type="Proteomes" id="UP000647587">
    <property type="component" value="Unassembled WGS sequence"/>
</dbReference>
<reference evidence="2" key="1">
    <citation type="journal article" date="2019" name="Int. J. Syst. Evol. Microbiol.">
        <title>The Global Catalogue of Microorganisms (GCM) 10K type strain sequencing project: providing services to taxonomists for standard genome sequencing and annotation.</title>
        <authorList>
            <consortium name="The Broad Institute Genomics Platform"/>
            <consortium name="The Broad Institute Genome Sequencing Center for Infectious Disease"/>
            <person name="Wu L."/>
            <person name="Ma J."/>
        </authorList>
    </citation>
    <scope>NUCLEOTIDE SEQUENCE [LARGE SCALE GENOMIC DNA]</scope>
    <source>
        <strain evidence="2">JCM 30331</strain>
    </source>
</reference>
<evidence type="ECO:0000313" key="2">
    <source>
        <dbReference type="Proteomes" id="UP000647587"/>
    </source>
</evidence>
<sequence length="164" mass="18145">MPDFCPVDSSQKAAGTLRGMRLPVMVLTLGVLCVQAAHAHGTPGQSPVTSPMTAVRDPWPTAAVLTRLLTLPAAKADGLQMAKDLRLNSLQVSELRRLAASESAYGRAGRRVIGREEAARLNHNLLHMNQEKDRKVRVALGERYPAFRAWIREWWQTQVVQARS</sequence>
<name>A0ABQ2ELG1_9DEIO</name>
<organism evidence="1 2">
    <name type="scientific">Deinococcus malanensis</name>
    <dbReference type="NCBI Taxonomy" id="1706855"/>
    <lineage>
        <taxon>Bacteria</taxon>
        <taxon>Thermotogati</taxon>
        <taxon>Deinococcota</taxon>
        <taxon>Deinococci</taxon>
        <taxon>Deinococcales</taxon>
        <taxon>Deinococcaceae</taxon>
        <taxon>Deinococcus</taxon>
    </lineage>
</organism>